<dbReference type="FunFam" id="3.30.565.10:FF:000010">
    <property type="entry name" value="Sensor histidine kinase RcsC"/>
    <property type="match status" value="1"/>
</dbReference>
<keyword evidence="13" id="KW-1185">Reference proteome</keyword>
<feature type="domain" description="Response regulatory" evidence="8">
    <location>
        <begin position="869"/>
        <end position="1006"/>
    </location>
</feature>
<comment type="catalytic activity">
    <reaction evidence="1">
        <text>ATP + protein L-histidine = ADP + protein N-phospho-L-histidine.</text>
        <dbReference type="EC" id="2.7.13.3"/>
    </reaction>
</comment>
<feature type="domain" description="PAC" evidence="10">
    <location>
        <begin position="425"/>
        <end position="479"/>
    </location>
</feature>
<keyword evidence="3 5" id="KW-0597">Phosphoprotein</keyword>
<dbReference type="SMART" id="SM00448">
    <property type="entry name" value="REC"/>
    <property type="match status" value="1"/>
</dbReference>
<dbReference type="InterPro" id="IPR000700">
    <property type="entry name" value="PAS-assoc_C"/>
</dbReference>
<evidence type="ECO:0000259" key="11">
    <source>
        <dbReference type="PROSITE" id="PS50894"/>
    </source>
</evidence>
<dbReference type="PROSITE" id="PS50109">
    <property type="entry name" value="HIS_KIN"/>
    <property type="match status" value="1"/>
</dbReference>
<dbReference type="PROSITE" id="PS50112">
    <property type="entry name" value="PAS"/>
    <property type="match status" value="1"/>
</dbReference>
<dbReference type="InterPro" id="IPR008207">
    <property type="entry name" value="Sig_transdc_His_kin_Hpt_dom"/>
</dbReference>
<feature type="modified residue" description="4-aspartylphosphate" evidence="5">
    <location>
        <position position="918"/>
    </location>
</feature>
<dbReference type="Pfam" id="PF00512">
    <property type="entry name" value="HisKA"/>
    <property type="match status" value="1"/>
</dbReference>
<dbReference type="CDD" id="cd12914">
    <property type="entry name" value="PDC1_DGC_like"/>
    <property type="match status" value="1"/>
</dbReference>
<proteinExistence type="predicted"/>
<feature type="transmembrane region" description="Helical" evidence="6">
    <location>
        <begin position="12"/>
        <end position="33"/>
    </location>
</feature>
<dbReference type="PANTHER" id="PTHR45339:SF3">
    <property type="entry name" value="HISTIDINE KINASE"/>
    <property type="match status" value="1"/>
</dbReference>
<evidence type="ECO:0000256" key="4">
    <source>
        <dbReference type="PROSITE-ProRule" id="PRU00110"/>
    </source>
</evidence>
<name>A0A8D5FML1_9BACT</name>
<gene>
    <name evidence="12" type="ORF">DGMP_25460</name>
</gene>
<dbReference type="Proteomes" id="UP000826725">
    <property type="component" value="Chromosome"/>
</dbReference>
<accession>A0A8D5FML1</accession>
<dbReference type="EC" id="2.7.13.3" evidence="2"/>
<dbReference type="NCBIfam" id="TIGR00229">
    <property type="entry name" value="sensory_box"/>
    <property type="match status" value="2"/>
</dbReference>
<dbReference type="EMBL" id="AP024086">
    <property type="protein sequence ID" value="BCL61853.1"/>
    <property type="molecule type" value="Genomic_DNA"/>
</dbReference>
<organism evidence="12 13">
    <name type="scientific">Desulfomarina profundi</name>
    <dbReference type="NCBI Taxonomy" id="2772557"/>
    <lineage>
        <taxon>Bacteria</taxon>
        <taxon>Pseudomonadati</taxon>
        <taxon>Thermodesulfobacteriota</taxon>
        <taxon>Desulfobulbia</taxon>
        <taxon>Desulfobulbales</taxon>
        <taxon>Desulfobulbaceae</taxon>
        <taxon>Desulfomarina</taxon>
    </lineage>
</organism>
<dbReference type="Pfam" id="PF01627">
    <property type="entry name" value="Hpt"/>
    <property type="match status" value="1"/>
</dbReference>
<evidence type="ECO:0000256" key="3">
    <source>
        <dbReference type="ARBA" id="ARBA00022553"/>
    </source>
</evidence>
<dbReference type="InterPro" id="IPR000014">
    <property type="entry name" value="PAS"/>
</dbReference>
<feature type="transmembrane region" description="Helical" evidence="6">
    <location>
        <begin position="312"/>
        <end position="334"/>
    </location>
</feature>
<evidence type="ECO:0000259" key="8">
    <source>
        <dbReference type="PROSITE" id="PS50110"/>
    </source>
</evidence>
<keyword evidence="6" id="KW-1133">Transmembrane helix</keyword>
<dbReference type="Pfam" id="PF13426">
    <property type="entry name" value="PAS_9"/>
    <property type="match status" value="2"/>
</dbReference>
<dbReference type="SMART" id="SM00086">
    <property type="entry name" value="PAC"/>
    <property type="match status" value="2"/>
</dbReference>
<dbReference type="CDD" id="cd17546">
    <property type="entry name" value="REC_hyHK_CKI1_RcsC-like"/>
    <property type="match status" value="1"/>
</dbReference>
<dbReference type="InterPro" id="IPR003594">
    <property type="entry name" value="HATPase_dom"/>
</dbReference>
<evidence type="ECO:0000256" key="5">
    <source>
        <dbReference type="PROSITE-ProRule" id="PRU00169"/>
    </source>
</evidence>
<dbReference type="AlphaFoldDB" id="A0A8D5FML1"/>
<dbReference type="PROSITE" id="PS50894">
    <property type="entry name" value="HPT"/>
    <property type="match status" value="1"/>
</dbReference>
<dbReference type="RefSeq" id="WP_228854268.1">
    <property type="nucleotide sequence ID" value="NZ_AP024086.1"/>
</dbReference>
<dbReference type="SMART" id="SM00388">
    <property type="entry name" value="HisKA"/>
    <property type="match status" value="1"/>
</dbReference>
<keyword evidence="6" id="KW-0472">Membrane</keyword>
<evidence type="ECO:0000259" key="7">
    <source>
        <dbReference type="PROSITE" id="PS50109"/>
    </source>
</evidence>
<dbReference type="GO" id="GO:0000155">
    <property type="term" value="F:phosphorelay sensor kinase activity"/>
    <property type="evidence" value="ECO:0007669"/>
    <property type="project" value="InterPro"/>
</dbReference>
<dbReference type="InterPro" id="IPR005467">
    <property type="entry name" value="His_kinase_dom"/>
</dbReference>
<dbReference type="Pfam" id="PF02518">
    <property type="entry name" value="HATPase_c"/>
    <property type="match status" value="1"/>
</dbReference>
<dbReference type="CDD" id="cd16922">
    <property type="entry name" value="HATPase_EvgS-ArcB-TorS-like"/>
    <property type="match status" value="1"/>
</dbReference>
<dbReference type="CDD" id="cd00130">
    <property type="entry name" value="PAS"/>
    <property type="match status" value="2"/>
</dbReference>
<feature type="modified residue" description="Phosphohistidine" evidence="4">
    <location>
        <position position="1091"/>
    </location>
</feature>
<evidence type="ECO:0000259" key="9">
    <source>
        <dbReference type="PROSITE" id="PS50112"/>
    </source>
</evidence>
<feature type="domain" description="PAC" evidence="10">
    <location>
        <begin position="554"/>
        <end position="606"/>
    </location>
</feature>
<evidence type="ECO:0000313" key="12">
    <source>
        <dbReference type="EMBL" id="BCL61853.1"/>
    </source>
</evidence>
<evidence type="ECO:0000256" key="2">
    <source>
        <dbReference type="ARBA" id="ARBA00012438"/>
    </source>
</evidence>
<feature type="domain" description="HPt" evidence="11">
    <location>
        <begin position="1050"/>
        <end position="1142"/>
    </location>
</feature>
<dbReference type="SMART" id="SM00387">
    <property type="entry name" value="HATPase_c"/>
    <property type="match status" value="1"/>
</dbReference>
<evidence type="ECO:0000256" key="6">
    <source>
        <dbReference type="SAM" id="Phobius"/>
    </source>
</evidence>
<dbReference type="CDD" id="cd00082">
    <property type="entry name" value="HisKA"/>
    <property type="match status" value="1"/>
</dbReference>
<evidence type="ECO:0000256" key="1">
    <source>
        <dbReference type="ARBA" id="ARBA00000085"/>
    </source>
</evidence>
<dbReference type="PROSITE" id="PS50113">
    <property type="entry name" value="PAC"/>
    <property type="match status" value="2"/>
</dbReference>
<dbReference type="InterPro" id="IPR001610">
    <property type="entry name" value="PAC"/>
</dbReference>
<dbReference type="InterPro" id="IPR003661">
    <property type="entry name" value="HisK_dim/P_dom"/>
</dbReference>
<dbReference type="PROSITE" id="PS50110">
    <property type="entry name" value="RESPONSE_REGULATORY"/>
    <property type="match status" value="1"/>
</dbReference>
<sequence length="1142" mass="128708">MPKTANKISKLVFVSIIFVVSIILMVTFIVVYIHKERKITDIDRYGRFFKLEATRLESRINEIDSLHHLVINDPTIANEFYKFEHDQEPTAIARLMTNRILENIGQIRHISAVYLLTKDGQCRFSSAKSFIGNNYGFRPYFTEALKKGKSVYLARGVTSHVTGIYFSHAIELNGDKLGVAVLKIDPRFFQLKSIFSFSSMPSEKDILRTGLATNQGILLNTTEKILNTVEDLTEEQRAVIRHSKQFPEKEVISLGFPRGTWVRVKNTGFSAIDLQGKSYYFFSRPLLGNELFLVHIVDMDWFHRINTPLSGLYNWLLVIFGLLLVVACGFVYLLEKRRYTILLQSEALAESEKKTRLFSQVVEQAGSSIVITDVDGNIVYVNPHFTSVTGYDFDEAYGKNPRILNSGRLKKALYSGLWETITQAKTWKGVLHNKKKNGETYWEEATITPIIDSGGEITHFAAVKEDISKRISLTEKLREESEKLQLIVKHAGLGITIIVDRRFVWINRTCVELFGYSVDDEILGQLTEMMYPSKQAFLDFAEEFSAGFEQADIFTAETQLKRKDGSLFWVNLTGKPIESKTVEGDGYIWIIEDITQRKQNEVELLKAKEKAEAANEIKSRLLTNVSHDIRTPLHGLIGILELFATTALSTVQQELLIKGKRSAVFLENMLNNLLDLSKIESGQFRLAESPFVLKNLVVDTGEILAGQFSSKGIAFKYSIDENLPEIFTGDGFRLQQILINLVGNSLKFTDEGSIGLEINGTVKNNTALLLFQVSDTGVGIPKKNRDHLFEPFTQADNSITRKYGGSGLGLSICKELCTMMGGRIWFETEEGKGTTFYFTCKCGVATEQEKALLFTGEKHVDLECDKSLVILIVDDNEANQEILKMMLKHGGHKPYIAANGRECLEKMVSMSFDLIFMDMQMPVLDGLSTAEIIRSCEQGRGETVSGFSDIIPALQKKLQGSNTPIVALTANAREEDRRRCRRAGMDHYLLKPFRNVQIAQVLHQFCGEKEHGKVLEKDGEKSPAARGNGSETNLTMAGIRQYIETTFPFSFEEREKLITLTLEQVFKGLEELRVVVECETPSLQDVAEKAHQIKGSLLNLGLKELASDLAALEQTARQKKSQSLERAVGRIISEMNAIRQRN</sequence>
<dbReference type="PANTHER" id="PTHR45339">
    <property type="entry name" value="HYBRID SIGNAL TRANSDUCTION HISTIDINE KINASE J"/>
    <property type="match status" value="1"/>
</dbReference>
<feature type="domain" description="Histidine kinase" evidence="7">
    <location>
        <begin position="624"/>
        <end position="844"/>
    </location>
</feature>
<dbReference type="SMART" id="SM00091">
    <property type="entry name" value="PAS"/>
    <property type="match status" value="2"/>
</dbReference>
<dbReference type="InterPro" id="IPR001789">
    <property type="entry name" value="Sig_transdc_resp-reg_receiver"/>
</dbReference>
<feature type="domain" description="PAS" evidence="9">
    <location>
        <begin position="354"/>
        <end position="400"/>
    </location>
</feature>
<reference evidence="12" key="1">
    <citation type="submission" date="2020-09" db="EMBL/GenBank/DDBJ databases">
        <title>Desulfogranum mesoprofundum gen. nov., sp. nov., a novel mesophilic, sulfate-reducing chemolithoautotroph isolated from a deep-sea hydrothermal vent chimney in the Suiyo Seamount.</title>
        <authorList>
            <person name="Hashimoto Y."/>
            <person name="Nakagawa S."/>
        </authorList>
    </citation>
    <scope>NUCLEOTIDE SEQUENCE</scope>
    <source>
        <strain evidence="12">KT2</strain>
    </source>
</reference>
<evidence type="ECO:0000259" key="10">
    <source>
        <dbReference type="PROSITE" id="PS50113"/>
    </source>
</evidence>
<protein>
    <recommendedName>
        <fullName evidence="2">histidine kinase</fullName>
        <ecNumber evidence="2">2.7.13.3</ecNumber>
    </recommendedName>
</protein>
<keyword evidence="6" id="KW-0812">Transmembrane</keyword>
<dbReference type="KEGG" id="dbk:DGMP_25460"/>
<evidence type="ECO:0000313" key="13">
    <source>
        <dbReference type="Proteomes" id="UP000826725"/>
    </source>
</evidence>
<dbReference type="Pfam" id="PF00072">
    <property type="entry name" value="Response_reg"/>
    <property type="match status" value="1"/>
</dbReference>